<dbReference type="AlphaFoldDB" id="A0A2Z3HV48"/>
<dbReference type="Gene3D" id="3.40.50.10910">
    <property type="entry name" value="Amidohydrolase"/>
    <property type="match status" value="1"/>
</dbReference>
<dbReference type="Pfam" id="PF01979">
    <property type="entry name" value="Amidohydro_1"/>
    <property type="match status" value="1"/>
</dbReference>
<sequence>MTSASLLVCAPAANAQSERFSLVANGNRVGYLNVDGDARRRTIAFDYKINGRGPSSTETLELDAAGLPVAWTIDGATTFGSKTKESFRLRGRRATWSDAAGPGSATVADPSLYISQHASLWAPGLYARALLKDADREMPALPGGRVRLEKIEDLNLQSTTGPVRATAWRLSGLELTPVTMVLDADGNLLARGIGRAALVREGLEGEERRLRDLTAIWNADWLVGLQKDAAHRYDGPVRVRNVRLFDPRAKVVTGPVSVVFHRGRISAVAPSDTPATPGETSIDGGGGTLVPGLFEMHGHLGDFGALWNVLAGVTTVRDMGSDNTILSGLIENIDTGRLAGPNVIRAGMIEGNSATNNQTGFVVDSEAAAVQAVRWYAARGYDDIKIYSSIKPAWVPAMIAEARAQGMGVLGHVPAFTTADAMIDAGYDEITHINQLMLGWVLKPDEDTRTLLRLTALRRLPQLDLNSEAVQGTLQRLIDRKVALDPTFVIHEDLTLNRTGAMPPGAADYFDHMPVGWRRDAMQALTDASRPEDDVAYRGAFDQIEKFLTLAHRRGIKIVPGTDTGGAFTLHRELELYQRLGMTPAEILARATLEMAQHTGRDQTLGSIEKGKAADFFLVPGDPTKDLKAIKTIRMVVRGGVVYFPSEVYPKLGVRPFTTAPAVTPGG</sequence>
<dbReference type="Gene3D" id="3.30.110.90">
    <property type="entry name" value="Amidohydrolase"/>
    <property type="match status" value="1"/>
</dbReference>
<feature type="domain" description="Amidohydrolase-related" evidence="1">
    <location>
        <begin position="543"/>
        <end position="640"/>
    </location>
</feature>
<dbReference type="InterPro" id="IPR051781">
    <property type="entry name" value="Metallo-dep_Hydrolase"/>
</dbReference>
<reference evidence="3" key="1">
    <citation type="submission" date="2018-05" db="EMBL/GenBank/DDBJ databases">
        <title>Genome sequencing of Phenylobacterium sp. HYN0004.</title>
        <authorList>
            <person name="Yi H."/>
            <person name="Baek C."/>
        </authorList>
    </citation>
    <scope>NUCLEOTIDE SEQUENCE [LARGE SCALE GENOMIC DNA]</scope>
    <source>
        <strain evidence="3">HYN0004</strain>
    </source>
</reference>
<name>A0A2Z3HV48_9CAUL</name>
<dbReference type="InterPro" id="IPR011059">
    <property type="entry name" value="Metal-dep_hydrolase_composite"/>
</dbReference>
<evidence type="ECO:0000313" key="2">
    <source>
        <dbReference type="EMBL" id="AWM78036.1"/>
    </source>
</evidence>
<dbReference type="RefSeq" id="WP_110450603.1">
    <property type="nucleotide sequence ID" value="NZ_CP029479.1"/>
</dbReference>
<keyword evidence="3" id="KW-1185">Reference proteome</keyword>
<dbReference type="InterPro" id="IPR006680">
    <property type="entry name" value="Amidohydro-rel"/>
</dbReference>
<dbReference type="GO" id="GO:0016810">
    <property type="term" value="F:hydrolase activity, acting on carbon-nitrogen (but not peptide) bonds"/>
    <property type="evidence" value="ECO:0007669"/>
    <property type="project" value="InterPro"/>
</dbReference>
<dbReference type="Gene3D" id="2.30.40.10">
    <property type="entry name" value="Urease, subunit C, domain 1"/>
    <property type="match status" value="1"/>
</dbReference>
<accession>A0A2Z3HV48</accession>
<dbReference type="PANTHER" id="PTHR43135">
    <property type="entry name" value="ALPHA-D-RIBOSE 1-METHYLPHOSPHONATE 5-TRIPHOSPHATE DIPHOSPHATASE"/>
    <property type="match status" value="1"/>
</dbReference>
<dbReference type="SUPFAM" id="SSF51338">
    <property type="entry name" value="Composite domain of metallo-dependent hydrolases"/>
    <property type="match status" value="1"/>
</dbReference>
<dbReference type="KEGG" id="phb:HYN04_09895"/>
<proteinExistence type="predicted"/>
<organism evidence="2 3">
    <name type="scientific">Phenylobacterium parvum</name>
    <dbReference type="NCBI Taxonomy" id="2201350"/>
    <lineage>
        <taxon>Bacteria</taxon>
        <taxon>Pseudomonadati</taxon>
        <taxon>Pseudomonadota</taxon>
        <taxon>Alphaproteobacteria</taxon>
        <taxon>Caulobacterales</taxon>
        <taxon>Caulobacteraceae</taxon>
        <taxon>Phenylobacterium</taxon>
    </lineage>
</organism>
<dbReference type="OrthoDB" id="8098664at2"/>
<dbReference type="SUPFAM" id="SSF51556">
    <property type="entry name" value="Metallo-dependent hydrolases"/>
    <property type="match status" value="1"/>
</dbReference>
<dbReference type="Proteomes" id="UP000247763">
    <property type="component" value="Chromosome"/>
</dbReference>
<keyword evidence="2" id="KW-0378">Hydrolase</keyword>
<evidence type="ECO:0000313" key="3">
    <source>
        <dbReference type="Proteomes" id="UP000247763"/>
    </source>
</evidence>
<gene>
    <name evidence="2" type="ORF">HYN04_09895</name>
</gene>
<dbReference type="Gene3D" id="1.20.58.520">
    <property type="entry name" value="Amidohydrolase"/>
    <property type="match status" value="1"/>
</dbReference>
<protein>
    <submittedName>
        <fullName evidence="2">Amidohydrolase</fullName>
    </submittedName>
</protein>
<dbReference type="EMBL" id="CP029479">
    <property type="protein sequence ID" value="AWM78036.1"/>
    <property type="molecule type" value="Genomic_DNA"/>
</dbReference>
<evidence type="ECO:0000259" key="1">
    <source>
        <dbReference type="Pfam" id="PF01979"/>
    </source>
</evidence>
<dbReference type="InterPro" id="IPR032466">
    <property type="entry name" value="Metal_Hydrolase"/>
</dbReference>
<dbReference type="PANTHER" id="PTHR43135:SF3">
    <property type="entry name" value="ALPHA-D-RIBOSE 1-METHYLPHOSPHONATE 5-TRIPHOSPHATE DIPHOSPHATASE"/>
    <property type="match status" value="1"/>
</dbReference>